<dbReference type="GO" id="GO:0000166">
    <property type="term" value="F:nucleotide binding"/>
    <property type="evidence" value="ECO:0007669"/>
    <property type="project" value="InterPro"/>
</dbReference>
<dbReference type="Gene3D" id="1.10.287.1490">
    <property type="match status" value="1"/>
</dbReference>
<dbReference type="Proteomes" id="UP000600363">
    <property type="component" value="Unassembled WGS sequence"/>
</dbReference>
<dbReference type="InterPro" id="IPR010978">
    <property type="entry name" value="tRNA-bd_arm"/>
</dbReference>
<name>A0A832RT64_9EURY</name>
<organism evidence="2 3">
    <name type="scientific">Methermicoccus shengliensis</name>
    <dbReference type="NCBI Taxonomy" id="660064"/>
    <lineage>
        <taxon>Archaea</taxon>
        <taxon>Methanobacteriati</taxon>
        <taxon>Methanobacteriota</taxon>
        <taxon>Stenosarchaea group</taxon>
        <taxon>Methanomicrobia</taxon>
        <taxon>Methanosarcinales</taxon>
        <taxon>Methermicoccaceae</taxon>
        <taxon>Methermicoccus</taxon>
    </lineage>
</organism>
<dbReference type="RefSeq" id="WP_276624497.1">
    <property type="nucleotide sequence ID" value="NZ_DUIH01000017.1"/>
</dbReference>
<feature type="coiled-coil region" evidence="1">
    <location>
        <begin position="28"/>
        <end position="132"/>
    </location>
</feature>
<keyword evidence="1" id="KW-0175">Coiled coil</keyword>
<sequence length="325" mass="38263">MSEEETIQVLDEGIDLEALKAEAAAMSEGELKARINRLRQQIGAMERELRDCFSQIDLHRSGLDELRARRDELNAKVRELFEKANEQKQKRNEINERIAQLKQERDALRRECDELVAKIKDLKAKRDEYNARSKGRLGSLSQDYLRELDVFLNADIPLAHEINVYERLKELAQRIEAARRAEALHQEVSKTYEQCKACSPRIRELNEHIRQLSDTSQEHHEAMVELYERARAMRKEADLYHRRLKEKYEEIAPLREKVNATRRSVRLLRKEISVFLDRLEEIQLKKRDSKEGKKLEEAKQKLKQSGRLSLEELKVLIEDGSLKLE</sequence>
<dbReference type="Pfam" id="PF23435">
    <property type="entry name" value="DUF7121"/>
    <property type="match status" value="1"/>
</dbReference>
<protein>
    <submittedName>
        <fullName evidence="2">Phosphoserine phosphatase</fullName>
    </submittedName>
</protein>
<accession>A0A832RT64</accession>
<reference evidence="2" key="1">
    <citation type="journal article" date="2020" name="bioRxiv">
        <title>A rank-normalized archaeal taxonomy based on genome phylogeny resolves widespread incomplete and uneven classifications.</title>
        <authorList>
            <person name="Rinke C."/>
            <person name="Chuvochina M."/>
            <person name="Mussig A.J."/>
            <person name="Chaumeil P.-A."/>
            <person name="Waite D.W."/>
            <person name="Whitman W.B."/>
            <person name="Parks D.H."/>
            <person name="Hugenholtz P."/>
        </authorList>
    </citation>
    <scope>NUCLEOTIDE SEQUENCE</scope>
    <source>
        <strain evidence="2">UBA12518</strain>
    </source>
</reference>
<comment type="caution">
    <text evidence="2">The sequence shown here is derived from an EMBL/GenBank/DDBJ whole genome shotgun (WGS) entry which is preliminary data.</text>
</comment>
<evidence type="ECO:0000313" key="2">
    <source>
        <dbReference type="EMBL" id="HIH69958.1"/>
    </source>
</evidence>
<dbReference type="EMBL" id="DUIH01000017">
    <property type="protein sequence ID" value="HIH69958.1"/>
    <property type="molecule type" value="Genomic_DNA"/>
</dbReference>
<evidence type="ECO:0000256" key="1">
    <source>
        <dbReference type="SAM" id="Coils"/>
    </source>
</evidence>
<dbReference type="AlphaFoldDB" id="A0A832RT64"/>
<gene>
    <name evidence="2" type="ORF">HA299_05030</name>
</gene>
<proteinExistence type="predicted"/>
<evidence type="ECO:0000313" key="3">
    <source>
        <dbReference type="Proteomes" id="UP000600363"/>
    </source>
</evidence>
<dbReference type="InterPro" id="IPR055545">
    <property type="entry name" value="DUF7121"/>
</dbReference>
<dbReference type="SUPFAM" id="SSF46589">
    <property type="entry name" value="tRNA-binding arm"/>
    <property type="match status" value="1"/>
</dbReference>